<dbReference type="Pfam" id="PF21982">
    <property type="entry name" value="RecX_HTH1"/>
    <property type="match status" value="1"/>
</dbReference>
<dbReference type="RefSeq" id="WP_129257907.1">
    <property type="nucleotide sequence ID" value="NZ_DAWBJR010000008.1"/>
</dbReference>
<dbReference type="InterPro" id="IPR003783">
    <property type="entry name" value="Regulatory_RecX"/>
</dbReference>
<dbReference type="Pfam" id="PF02631">
    <property type="entry name" value="RecX_HTH2"/>
    <property type="match status" value="1"/>
</dbReference>
<comment type="similarity">
    <text evidence="2 5">Belongs to the RecX family.</text>
</comment>
<comment type="caution">
    <text evidence="9">The sequence shown here is derived from an EMBL/GenBank/DDBJ whole genome shotgun (WGS) entry which is preliminary data.</text>
</comment>
<protein>
    <recommendedName>
        <fullName evidence="3 5">Regulatory protein RecX</fullName>
    </recommendedName>
</protein>
<dbReference type="InterPro" id="IPR053924">
    <property type="entry name" value="RecX_HTH_2nd"/>
</dbReference>
<dbReference type="AlphaFoldDB" id="A0A4Q1RIA4"/>
<dbReference type="PANTHER" id="PTHR33602:SF1">
    <property type="entry name" value="REGULATORY PROTEIN RECX FAMILY PROTEIN"/>
    <property type="match status" value="1"/>
</dbReference>
<dbReference type="Gene3D" id="1.10.10.10">
    <property type="entry name" value="Winged helix-like DNA-binding domain superfamily/Winged helix DNA-binding domain"/>
    <property type="match status" value="2"/>
</dbReference>
<feature type="domain" description="RecX third three-helical" evidence="7">
    <location>
        <begin position="155"/>
        <end position="199"/>
    </location>
</feature>
<evidence type="ECO:0000259" key="6">
    <source>
        <dbReference type="Pfam" id="PF02631"/>
    </source>
</evidence>
<evidence type="ECO:0000259" key="7">
    <source>
        <dbReference type="Pfam" id="PF21981"/>
    </source>
</evidence>
<dbReference type="GO" id="GO:0006282">
    <property type="term" value="P:regulation of DNA repair"/>
    <property type="evidence" value="ECO:0007669"/>
    <property type="project" value="UniProtKB-UniRule"/>
</dbReference>
<reference evidence="9 10" key="1">
    <citation type="submission" date="2019-01" db="EMBL/GenBank/DDBJ databases">
        <title>Blautia sp. nov. KGMB01111 isolated human feces.</title>
        <authorList>
            <person name="Park J.-E."/>
            <person name="Kim J.-S."/>
            <person name="Park S.-H."/>
        </authorList>
    </citation>
    <scope>NUCLEOTIDE SEQUENCE [LARGE SCALE GENOMIC DNA]</scope>
    <source>
        <strain evidence="9 10">KGMB01111</strain>
    </source>
</reference>
<dbReference type="Pfam" id="PF21981">
    <property type="entry name" value="RecX_HTH3"/>
    <property type="match status" value="1"/>
</dbReference>
<evidence type="ECO:0000256" key="3">
    <source>
        <dbReference type="ARBA" id="ARBA00018111"/>
    </source>
</evidence>
<comment type="subcellular location">
    <subcellularLocation>
        <location evidence="1 5">Cytoplasm</location>
    </subcellularLocation>
</comment>
<keyword evidence="10" id="KW-1185">Reference proteome</keyword>
<evidence type="ECO:0000259" key="8">
    <source>
        <dbReference type="Pfam" id="PF21982"/>
    </source>
</evidence>
<dbReference type="InterPro" id="IPR036388">
    <property type="entry name" value="WH-like_DNA-bd_sf"/>
</dbReference>
<dbReference type="InterPro" id="IPR053925">
    <property type="entry name" value="RecX_HTH_3rd"/>
</dbReference>
<dbReference type="EMBL" id="SDKC01000001">
    <property type="protein sequence ID" value="RXS75450.1"/>
    <property type="molecule type" value="Genomic_DNA"/>
</dbReference>
<comment type="function">
    <text evidence="5">Modulates RecA activity.</text>
</comment>
<accession>A0A4Q1RIA4</accession>
<feature type="domain" description="RecX first three-helical" evidence="8">
    <location>
        <begin position="59"/>
        <end position="97"/>
    </location>
</feature>
<evidence type="ECO:0000313" key="9">
    <source>
        <dbReference type="EMBL" id="RXS75450.1"/>
    </source>
</evidence>
<dbReference type="OrthoDB" id="9804967at2"/>
<name>A0A4Q1RIA4_9FIRM</name>
<sequence>MRITEIVPVTKAKYRVVTDEQLAFMLYKGELSRYRLKENGELPAETFQEIFKEILVKRAKLRAMHLLTRMDYTEAELEKKLMKGEYTPQAVKIAMDYVRSYHYLDDERYVTRYLSTYQGRKSRRQMQFELERKGIPRELIRRGQEAMEDEEGCADETDMIRQLLEKRCRNPKEADEKEKRRHYGYLMRRGFTSSEIQSVFREYFSREE</sequence>
<dbReference type="PROSITE" id="PS50096">
    <property type="entry name" value="IQ"/>
    <property type="match status" value="1"/>
</dbReference>
<evidence type="ECO:0000313" key="10">
    <source>
        <dbReference type="Proteomes" id="UP000290106"/>
    </source>
</evidence>
<feature type="domain" description="RecX second three-helical" evidence="6">
    <location>
        <begin position="105"/>
        <end position="141"/>
    </location>
</feature>
<evidence type="ECO:0000256" key="1">
    <source>
        <dbReference type="ARBA" id="ARBA00004496"/>
    </source>
</evidence>
<dbReference type="PANTHER" id="PTHR33602">
    <property type="entry name" value="REGULATORY PROTEIN RECX FAMILY PROTEIN"/>
    <property type="match status" value="1"/>
</dbReference>
<dbReference type="HAMAP" id="MF_01114">
    <property type="entry name" value="RecX"/>
    <property type="match status" value="1"/>
</dbReference>
<dbReference type="GO" id="GO:0005737">
    <property type="term" value="C:cytoplasm"/>
    <property type="evidence" value="ECO:0007669"/>
    <property type="project" value="UniProtKB-SubCell"/>
</dbReference>
<dbReference type="Proteomes" id="UP000290106">
    <property type="component" value="Unassembled WGS sequence"/>
</dbReference>
<organism evidence="9 10">
    <name type="scientific">Blautia faecicola</name>
    <dbReference type="NCBI Taxonomy" id="2509240"/>
    <lineage>
        <taxon>Bacteria</taxon>
        <taxon>Bacillati</taxon>
        <taxon>Bacillota</taxon>
        <taxon>Clostridia</taxon>
        <taxon>Lachnospirales</taxon>
        <taxon>Lachnospiraceae</taxon>
        <taxon>Blautia</taxon>
    </lineage>
</organism>
<proteinExistence type="inferred from homology"/>
<dbReference type="InterPro" id="IPR053926">
    <property type="entry name" value="RecX_HTH_1st"/>
</dbReference>
<evidence type="ECO:0000256" key="2">
    <source>
        <dbReference type="ARBA" id="ARBA00009695"/>
    </source>
</evidence>
<evidence type="ECO:0000256" key="5">
    <source>
        <dbReference type="HAMAP-Rule" id="MF_01114"/>
    </source>
</evidence>
<keyword evidence="4 5" id="KW-0963">Cytoplasm</keyword>
<evidence type="ECO:0000256" key="4">
    <source>
        <dbReference type="ARBA" id="ARBA00022490"/>
    </source>
</evidence>
<gene>
    <name evidence="5" type="primary">recX</name>
    <name evidence="9" type="ORF">ETP43_09640</name>
</gene>